<keyword evidence="4 8" id="KW-0732">Signal</keyword>
<accession>A0A098DZN0</accession>
<keyword evidence="3" id="KW-0479">Metal-binding</keyword>
<name>A0A098DZN0_GIBZE</name>
<sequence>MIINFLLSAFTFSALQAVSVHAAPSSKLKCLDIPAPHVPGAIVKSISSRVYRDRSVTSAPPNLLQDVHSLNICEVNVTLSHERENDVVHVQTWLPLEGWNSRFLAVGGGAWAAGLGTPDLAFPASQGYAVSSTDAGLTGTPLDPSPWALTPDGTVNAGLLANFASRSVHDMAVVGKAVAQSFYHKPAKHAYFNGCSTGGRQGIAAAQRYPNDFDGILSGAPAIYWTQYVIAELWPQVVMKESGHYLSACERQAFRNASIKACDKKDGVKDGVITNPFSCHFNPSTLVGQNVQCGGSSITISQEAANVVSQIWSGPVSSDGKKLWYGMLQGASLDALANTNEANGTSTGAPFFVADGWARYFVKADPSFDTSALDSNKFESLFIESRDEFSHIMDSSDPDLRPFEKAGGKLLMWHGLEDQLIYPQGSIRYVNEVKSLFAGPGESCKVDDFLRLFLVPGVDHCGFANTHGAALSDPFGALVNWVERKKAPEQLHAKTPPTAQLQFTRKVCQYPFLARFNGKGNPSDAQSYSCTRE</sequence>
<reference evidence="10" key="4">
    <citation type="submission" date="2017-01" db="UniProtKB">
        <authorList>
            <consortium name="EnsemblFungi"/>
        </authorList>
    </citation>
    <scope>IDENTIFICATION</scope>
    <source>
        <strain evidence="10">PH-1 / ATCC MYA-4620 / FGSC 9075 / NRRL 31084</strain>
    </source>
</reference>
<evidence type="ECO:0000256" key="8">
    <source>
        <dbReference type="RuleBase" id="RU361238"/>
    </source>
</evidence>
<evidence type="ECO:0000313" key="10">
    <source>
        <dbReference type="EnsemblFungi" id="CEF87305"/>
    </source>
</evidence>
<dbReference type="Gene3D" id="3.40.50.1820">
    <property type="entry name" value="alpha/beta hydrolase"/>
    <property type="match status" value="1"/>
</dbReference>
<evidence type="ECO:0000256" key="3">
    <source>
        <dbReference type="ARBA" id="ARBA00022723"/>
    </source>
</evidence>
<keyword evidence="5 8" id="KW-0378">Hydrolase</keyword>
<dbReference type="InParanoid" id="A0A098DZN0"/>
<evidence type="ECO:0000313" key="9">
    <source>
        <dbReference type="EMBL" id="CEF87305.1"/>
    </source>
</evidence>
<dbReference type="GO" id="GO:0030600">
    <property type="term" value="F:feruloyl esterase activity"/>
    <property type="evidence" value="ECO:0007669"/>
    <property type="project" value="UniProtKB-ARBA"/>
</dbReference>
<reference evidence="9 11" key="3">
    <citation type="journal article" date="2015" name="BMC Genomics">
        <title>The completed genome sequence of the pathogenic ascomycete fungus Fusarium graminearum.</title>
        <authorList>
            <person name="King R."/>
            <person name="Urban M."/>
            <person name="Hammond-Kosack M.C."/>
            <person name="Hassani-Pak K."/>
            <person name="Hammond-Kosack K.E."/>
        </authorList>
    </citation>
    <scope>NUCLEOTIDE SEQUENCE [LARGE SCALE GENOMIC DNA]</scope>
    <source>
        <strain evidence="11">ATCC MYA-4620 / CBS 123657 / FGSC 9075 / NRRL 31084 / PH-1</strain>
        <strain evidence="9">PH-1</strain>
    </source>
</reference>
<dbReference type="EnsemblFungi" id="CEF87305">
    <property type="protein sequence ID" value="CEF87305"/>
    <property type="gene ID" value="FGRRES_17566"/>
</dbReference>
<comment type="similarity">
    <text evidence="1 8">Belongs to the tannase family.</text>
</comment>
<dbReference type="eggNOG" id="ENOG502SH94">
    <property type="taxonomic scope" value="Eukaryota"/>
</dbReference>
<dbReference type="PANTHER" id="PTHR33938">
    <property type="entry name" value="FERULOYL ESTERASE B-RELATED"/>
    <property type="match status" value="1"/>
</dbReference>
<dbReference type="AlphaFoldDB" id="A0A098DZN0"/>
<evidence type="ECO:0000256" key="6">
    <source>
        <dbReference type="ARBA" id="ARBA00022837"/>
    </source>
</evidence>
<dbReference type="Proteomes" id="UP000070720">
    <property type="component" value="Chromosome 3"/>
</dbReference>
<evidence type="ECO:0000313" key="11">
    <source>
        <dbReference type="Proteomes" id="UP000070720"/>
    </source>
</evidence>
<evidence type="ECO:0000256" key="7">
    <source>
        <dbReference type="ARBA" id="ARBA00023157"/>
    </source>
</evidence>
<gene>
    <name evidence="10" type="primary">FG11359.1</name>
    <name evidence="9" type="ORF">FGRAMPH1_01T21867</name>
</gene>
<proteinExistence type="inferred from homology"/>
<dbReference type="EC" id="3.1.1.-" evidence="8"/>
<dbReference type="EMBL" id="HG970334">
    <property type="protein sequence ID" value="CEF87305.1"/>
    <property type="molecule type" value="Genomic_DNA"/>
</dbReference>
<dbReference type="InterPro" id="IPR029058">
    <property type="entry name" value="AB_hydrolase_fold"/>
</dbReference>
<dbReference type="Pfam" id="PF07519">
    <property type="entry name" value="Tannase"/>
    <property type="match status" value="1"/>
</dbReference>
<evidence type="ECO:0000256" key="1">
    <source>
        <dbReference type="ARBA" id="ARBA00006249"/>
    </source>
</evidence>
<feature type="signal peptide" evidence="8">
    <location>
        <begin position="1"/>
        <end position="22"/>
    </location>
</feature>
<dbReference type="GO" id="GO:0046872">
    <property type="term" value="F:metal ion binding"/>
    <property type="evidence" value="ECO:0007669"/>
    <property type="project" value="UniProtKB-KW"/>
</dbReference>
<organism evidence="9 11">
    <name type="scientific">Gibberella zeae (strain ATCC MYA-4620 / CBS 123657 / FGSC 9075 / NRRL 31084 / PH-1)</name>
    <name type="common">Wheat head blight fungus</name>
    <name type="synonym">Fusarium graminearum</name>
    <dbReference type="NCBI Taxonomy" id="229533"/>
    <lineage>
        <taxon>Eukaryota</taxon>
        <taxon>Fungi</taxon>
        <taxon>Dikarya</taxon>
        <taxon>Ascomycota</taxon>
        <taxon>Pezizomycotina</taxon>
        <taxon>Sordariomycetes</taxon>
        <taxon>Hypocreomycetidae</taxon>
        <taxon>Hypocreales</taxon>
        <taxon>Nectriaceae</taxon>
        <taxon>Fusarium</taxon>
    </lineage>
</organism>
<reference evidence="10 11" key="1">
    <citation type="journal article" date="2007" name="Science">
        <title>The Fusarium graminearum genome reveals a link between localized polymorphism and pathogen specialization.</title>
        <authorList>
            <person name="Cuomo C.A."/>
            <person name="Gueldener U."/>
            <person name="Xu J.-R."/>
            <person name="Trail F."/>
            <person name="Turgeon B.G."/>
            <person name="Di Pietro A."/>
            <person name="Walton J.D."/>
            <person name="Ma L.-J."/>
            <person name="Baker S.E."/>
            <person name="Rep M."/>
            <person name="Adam G."/>
            <person name="Antoniw J."/>
            <person name="Baldwin T."/>
            <person name="Calvo S.E."/>
            <person name="Chang Y.-L."/>
            <person name="DeCaprio D."/>
            <person name="Gale L.R."/>
            <person name="Gnerre S."/>
            <person name="Goswami R.S."/>
            <person name="Hammond-Kosack K."/>
            <person name="Harris L.J."/>
            <person name="Hilburn K."/>
            <person name="Kennell J.C."/>
            <person name="Kroken S."/>
            <person name="Magnuson J.K."/>
            <person name="Mannhaupt G."/>
            <person name="Mauceli E.W."/>
            <person name="Mewes H.-W."/>
            <person name="Mitterbauer R."/>
            <person name="Muehlbauer G."/>
            <person name="Muensterkoetter M."/>
            <person name="Nelson D."/>
            <person name="O'Donnell K."/>
            <person name="Ouellet T."/>
            <person name="Qi W."/>
            <person name="Quesneville H."/>
            <person name="Roncero M.I.G."/>
            <person name="Seong K.-Y."/>
            <person name="Tetko I.V."/>
            <person name="Urban M."/>
            <person name="Waalwijk C."/>
            <person name="Ward T.J."/>
            <person name="Yao J."/>
            <person name="Birren B.W."/>
            <person name="Kistler H.C."/>
        </authorList>
    </citation>
    <scope>NUCLEOTIDE SEQUENCE [LARGE SCALE GENOMIC DNA]</scope>
    <source>
        <strain evidence="11">ATCC MYA-4620 / CBS 123657 / FGSC 9075 / NRRL 31084 / PH-1</strain>
        <strain evidence="10">PH-1 / ATCC MYA-4620 / FGSC 9075 / NRRL 31084</strain>
    </source>
</reference>
<dbReference type="ESTHER" id="gibze-q4huj9">
    <property type="family name" value="Tannase"/>
</dbReference>
<reference evidence="10 11" key="2">
    <citation type="journal article" date="2010" name="Nature">
        <title>Comparative genomics reveals mobile pathogenicity chromosomes in Fusarium.</title>
        <authorList>
            <person name="Ma L.J."/>
            <person name="van der Does H.C."/>
            <person name="Borkovich K.A."/>
            <person name="Coleman J.J."/>
            <person name="Daboussi M.J."/>
            <person name="Di Pietro A."/>
            <person name="Dufresne M."/>
            <person name="Freitag M."/>
            <person name="Grabherr M."/>
            <person name="Henrissat B."/>
            <person name="Houterman P.M."/>
            <person name="Kang S."/>
            <person name="Shim W.B."/>
            <person name="Woloshuk C."/>
            <person name="Xie X."/>
            <person name="Xu J.R."/>
            <person name="Antoniw J."/>
            <person name="Baker S.E."/>
            <person name="Bluhm B.H."/>
            <person name="Breakspear A."/>
            <person name="Brown D.W."/>
            <person name="Butchko R.A."/>
            <person name="Chapman S."/>
            <person name="Coulson R."/>
            <person name="Coutinho P.M."/>
            <person name="Danchin E.G."/>
            <person name="Diener A."/>
            <person name="Gale L.R."/>
            <person name="Gardiner D.M."/>
            <person name="Goff S."/>
            <person name="Hammond-Kosack K.E."/>
            <person name="Hilburn K."/>
            <person name="Hua-Van A."/>
            <person name="Jonkers W."/>
            <person name="Kazan K."/>
            <person name="Kodira C.D."/>
            <person name="Koehrsen M."/>
            <person name="Kumar L."/>
            <person name="Lee Y.H."/>
            <person name="Li L."/>
            <person name="Manners J.M."/>
            <person name="Miranda-Saavedra D."/>
            <person name="Mukherjee M."/>
            <person name="Park G."/>
            <person name="Park J."/>
            <person name="Park S.Y."/>
            <person name="Proctor R.H."/>
            <person name="Regev A."/>
            <person name="Ruiz-Roldan M.C."/>
            <person name="Sain D."/>
            <person name="Sakthikumar S."/>
            <person name="Sykes S."/>
            <person name="Schwartz D.C."/>
            <person name="Turgeon B.G."/>
            <person name="Wapinski I."/>
            <person name="Yoder O."/>
            <person name="Young S."/>
            <person name="Zeng Q."/>
            <person name="Zhou S."/>
            <person name="Galagan J."/>
            <person name="Cuomo C.A."/>
            <person name="Kistler H.C."/>
            <person name="Rep M."/>
        </authorList>
    </citation>
    <scope>GENOME REANNOTATION</scope>
    <source>
        <strain evidence="11">ATCC MYA-4620 / CBS 123657 / FGSC 9075 / NRRL 31084 / PH-1</strain>
        <strain evidence="10">PH-1 / ATCC MYA-4620 / FGSC 9075 / NRRL 31084</strain>
    </source>
</reference>
<keyword evidence="11" id="KW-1185">Reference proteome</keyword>
<protein>
    <recommendedName>
        <fullName evidence="8">Carboxylic ester hydrolase</fullName>
        <ecNumber evidence="8">3.1.1.-</ecNumber>
    </recommendedName>
</protein>
<keyword evidence="6" id="KW-0106">Calcium</keyword>
<keyword evidence="2" id="KW-0719">Serine esterase</keyword>
<evidence type="ECO:0000256" key="4">
    <source>
        <dbReference type="ARBA" id="ARBA00022729"/>
    </source>
</evidence>
<evidence type="ECO:0000256" key="5">
    <source>
        <dbReference type="ARBA" id="ARBA00022801"/>
    </source>
</evidence>
<keyword evidence="7" id="KW-1015">Disulfide bond</keyword>
<accession>A0A0E0SLJ2</accession>
<feature type="chain" id="PRO_5009993907" description="Carboxylic ester hydrolase" evidence="8">
    <location>
        <begin position="23"/>
        <end position="533"/>
    </location>
</feature>
<dbReference type="PANTHER" id="PTHR33938:SF8">
    <property type="entry name" value="CARBOXYLIC ESTER HYDROLASE"/>
    <property type="match status" value="1"/>
</dbReference>
<dbReference type="InterPro" id="IPR011118">
    <property type="entry name" value="Tannase/feruloyl_esterase"/>
</dbReference>
<dbReference type="SUPFAM" id="SSF53474">
    <property type="entry name" value="alpha/beta-Hydrolases"/>
    <property type="match status" value="1"/>
</dbReference>
<evidence type="ECO:0000256" key="2">
    <source>
        <dbReference type="ARBA" id="ARBA00022487"/>
    </source>
</evidence>
<dbReference type="VEuPathDB" id="FungiDB:FGRAMPH1_01G21867"/>